<dbReference type="AlphaFoldDB" id="A0A0S3KAK4"/>
<organism evidence="2 4">
    <name type="scientific">Enterococcus silesiacus</name>
    <dbReference type="NCBI Taxonomy" id="332949"/>
    <lineage>
        <taxon>Bacteria</taxon>
        <taxon>Bacillati</taxon>
        <taxon>Bacillota</taxon>
        <taxon>Bacilli</taxon>
        <taxon>Lactobacillales</taxon>
        <taxon>Enterococcaceae</taxon>
        <taxon>Enterococcus</taxon>
    </lineage>
</organism>
<dbReference type="GO" id="GO:0003700">
    <property type="term" value="F:DNA-binding transcription factor activity"/>
    <property type="evidence" value="ECO:0007669"/>
    <property type="project" value="TreeGrafter"/>
</dbReference>
<name>A0A0S3KAK4_9ENTE</name>
<evidence type="ECO:0000313" key="1">
    <source>
        <dbReference type="EMBL" id="ALS01350.1"/>
    </source>
</evidence>
<dbReference type="SUPFAM" id="SSF46785">
    <property type="entry name" value="Winged helix' DNA-binding domain"/>
    <property type="match status" value="1"/>
</dbReference>
<dbReference type="RefSeq" id="WP_071878780.1">
    <property type="nucleotide sequence ID" value="NZ_JXLC01000025.1"/>
</dbReference>
<dbReference type="Pfam" id="PF02082">
    <property type="entry name" value="Rrf2"/>
    <property type="match status" value="1"/>
</dbReference>
<dbReference type="InterPro" id="IPR036388">
    <property type="entry name" value="WH-like_DNA-bd_sf"/>
</dbReference>
<sequence>MKYSKATDYALHTLFFLAKNQDKTPINVHELAKEQRISPTYLSKILTKLSKEQLIKASSGANGGYSIRSNWQAITFFDVIQAVEGKQSLFECYVHDDSNCDIKKVMFHAEKIMEDYLRSQTLATVLEESN</sequence>
<dbReference type="PROSITE" id="PS51197">
    <property type="entry name" value="HTH_RRF2_2"/>
    <property type="match status" value="1"/>
</dbReference>
<proteinExistence type="predicted"/>
<dbReference type="Gene3D" id="1.10.10.10">
    <property type="entry name" value="Winged helix-like DNA-binding domain superfamily/Winged helix DNA-binding domain"/>
    <property type="match status" value="1"/>
</dbReference>
<gene>
    <name evidence="1" type="ORF">ATZ33_08210</name>
    <name evidence="2" type="ORF">RV15_GL001789</name>
</gene>
<accession>A0A0S3KAK4</accession>
<dbReference type="KEGG" id="ess:ATZ33_08210"/>
<protein>
    <submittedName>
        <fullName evidence="1">Rrf2 family transcriptional regulator</fullName>
    </submittedName>
</protein>
<dbReference type="EMBL" id="JXLC01000025">
    <property type="protein sequence ID" value="OJG88604.1"/>
    <property type="molecule type" value="Genomic_DNA"/>
</dbReference>
<evidence type="ECO:0000313" key="4">
    <source>
        <dbReference type="Proteomes" id="UP000183039"/>
    </source>
</evidence>
<dbReference type="InterPro" id="IPR036390">
    <property type="entry name" value="WH_DNA-bd_sf"/>
</dbReference>
<dbReference type="Proteomes" id="UP000183039">
    <property type="component" value="Unassembled WGS sequence"/>
</dbReference>
<dbReference type="GO" id="GO:0005829">
    <property type="term" value="C:cytosol"/>
    <property type="evidence" value="ECO:0007669"/>
    <property type="project" value="TreeGrafter"/>
</dbReference>
<dbReference type="InterPro" id="IPR000944">
    <property type="entry name" value="Tscrpt_reg_Rrf2"/>
</dbReference>
<dbReference type="PANTHER" id="PTHR33221">
    <property type="entry name" value="WINGED HELIX-TURN-HELIX TRANSCRIPTIONAL REGULATOR, RRF2 FAMILY"/>
    <property type="match status" value="1"/>
</dbReference>
<evidence type="ECO:0000313" key="3">
    <source>
        <dbReference type="Proteomes" id="UP000065511"/>
    </source>
</evidence>
<dbReference type="OrthoDB" id="9808360at2"/>
<evidence type="ECO:0000313" key="2">
    <source>
        <dbReference type="EMBL" id="OJG88604.1"/>
    </source>
</evidence>
<dbReference type="NCBIfam" id="TIGR00738">
    <property type="entry name" value="rrf2_super"/>
    <property type="match status" value="1"/>
</dbReference>
<keyword evidence="3" id="KW-1185">Reference proteome</keyword>
<dbReference type="Proteomes" id="UP000065511">
    <property type="component" value="Chromosome"/>
</dbReference>
<reference evidence="2 4" key="1">
    <citation type="submission" date="2014-12" db="EMBL/GenBank/DDBJ databases">
        <title>Draft genome sequences of 29 type strains of Enterococci.</title>
        <authorList>
            <person name="Zhong Z."/>
            <person name="Sun Z."/>
            <person name="Liu W."/>
            <person name="Zhang W."/>
            <person name="Zhang H."/>
        </authorList>
    </citation>
    <scope>NUCLEOTIDE SEQUENCE [LARGE SCALE GENOMIC DNA]</scope>
    <source>
        <strain evidence="2 4">DSM 22801</strain>
    </source>
</reference>
<dbReference type="PANTHER" id="PTHR33221:SF9">
    <property type="entry name" value="RRF2 FAMILY PROTEIN"/>
    <property type="match status" value="1"/>
</dbReference>
<reference evidence="1 3" key="2">
    <citation type="submission" date="2015-12" db="EMBL/GenBank/DDBJ databases">
        <authorList>
            <person name="Lauer A."/>
            <person name="Humrighouse B."/>
            <person name="Loparev V."/>
            <person name="Shewmaker P.L."/>
            <person name="Whitney A.M."/>
            <person name="McLaughlin R.W."/>
        </authorList>
    </citation>
    <scope>NUCLEOTIDE SEQUENCE [LARGE SCALE GENOMIC DNA]</scope>
    <source>
        <strain evidence="1 3">LMG 23085</strain>
    </source>
</reference>
<dbReference type="EMBL" id="CP013614">
    <property type="protein sequence ID" value="ALS01350.1"/>
    <property type="molecule type" value="Genomic_DNA"/>
</dbReference>